<keyword evidence="2" id="KW-0238">DNA-binding</keyword>
<dbReference type="RefSeq" id="WP_353475222.1">
    <property type="nucleotide sequence ID" value="NZ_CP123385.1"/>
</dbReference>
<evidence type="ECO:0000313" key="5">
    <source>
        <dbReference type="EMBL" id="XCC96356.1"/>
    </source>
</evidence>
<dbReference type="SMART" id="SM00342">
    <property type="entry name" value="HTH_ARAC"/>
    <property type="match status" value="1"/>
</dbReference>
<dbReference type="InterPro" id="IPR018062">
    <property type="entry name" value="HTH_AraC-typ_CS"/>
</dbReference>
<dbReference type="Gene3D" id="1.10.10.60">
    <property type="entry name" value="Homeodomain-like"/>
    <property type="match status" value="2"/>
</dbReference>
<dbReference type="Pfam" id="PF12833">
    <property type="entry name" value="HTH_18"/>
    <property type="match status" value="1"/>
</dbReference>
<evidence type="ECO:0000256" key="3">
    <source>
        <dbReference type="ARBA" id="ARBA00023163"/>
    </source>
</evidence>
<dbReference type="AlphaFoldDB" id="A0AAU8ANK4"/>
<keyword evidence="3" id="KW-0804">Transcription</keyword>
<protein>
    <submittedName>
        <fullName evidence="5">AraC family transcriptional regulator</fullName>
    </submittedName>
</protein>
<dbReference type="SUPFAM" id="SSF46689">
    <property type="entry name" value="Homeodomain-like"/>
    <property type="match status" value="2"/>
</dbReference>
<feature type="domain" description="HTH araC/xylS-type" evidence="4">
    <location>
        <begin position="201"/>
        <end position="299"/>
    </location>
</feature>
<dbReference type="PRINTS" id="PR00032">
    <property type="entry name" value="HTHARAC"/>
</dbReference>
<dbReference type="GO" id="GO:0043565">
    <property type="term" value="F:sequence-specific DNA binding"/>
    <property type="evidence" value="ECO:0007669"/>
    <property type="project" value="InterPro"/>
</dbReference>
<dbReference type="InterPro" id="IPR018060">
    <property type="entry name" value="HTH_AraC"/>
</dbReference>
<dbReference type="InterPro" id="IPR020449">
    <property type="entry name" value="Tscrpt_reg_AraC-type_HTH"/>
</dbReference>
<reference evidence="5" key="1">
    <citation type="submission" date="2023-02" db="EMBL/GenBank/DDBJ databases">
        <title>Description and genomic characterization of Salipiger bruguierae sp. nov., isolated from the sediment of mangrove plant Bruguiera sexangula.</title>
        <authorList>
            <person name="Long M."/>
        </authorList>
    </citation>
    <scope>NUCLEOTIDE SEQUENCE</scope>
    <source>
        <strain evidence="5">H15</strain>
    </source>
</reference>
<dbReference type="InterPro" id="IPR009057">
    <property type="entry name" value="Homeodomain-like_sf"/>
</dbReference>
<gene>
    <name evidence="5" type="ORF">PVT71_16835</name>
</gene>
<sequence>MNAPFAEPSSHSRHKDSLGCSLSELRVDQVLSTQDMVFRRKAAEGRHRSHVDTPAQDRGLLVGVSLVDGHRRTGHTRGGRRDRIFDSGDIYIRDFDENYSADMDGYFDFFLIELSPDFLKNAATLTDHGCGDLARIQAQEDQVLRHLALAILPALAQPDAADALFVEQLAVAMGAHLLHRHRGDGATPGDEAHRLGPVAIRQAQELLMAGLGEPASIAEIARTLEMSRNGFFKSFRETVGLSPYQWLLSQRVERARRLLLTTDLPLVEIALTCGFSDQSHFTRIFKRLEGTSPGRWRQRSQ</sequence>
<dbReference type="PANTHER" id="PTHR46796">
    <property type="entry name" value="HTH-TYPE TRANSCRIPTIONAL ACTIVATOR RHAS-RELATED"/>
    <property type="match status" value="1"/>
</dbReference>
<proteinExistence type="predicted"/>
<dbReference type="GO" id="GO:0003700">
    <property type="term" value="F:DNA-binding transcription factor activity"/>
    <property type="evidence" value="ECO:0007669"/>
    <property type="project" value="InterPro"/>
</dbReference>
<dbReference type="PROSITE" id="PS00041">
    <property type="entry name" value="HTH_ARAC_FAMILY_1"/>
    <property type="match status" value="1"/>
</dbReference>
<name>A0AAU8ANK4_9RHOB</name>
<evidence type="ECO:0000259" key="4">
    <source>
        <dbReference type="PROSITE" id="PS01124"/>
    </source>
</evidence>
<organism evidence="5">
    <name type="scientific">Alloyangia sp. H15</name>
    <dbReference type="NCBI Taxonomy" id="3029062"/>
    <lineage>
        <taxon>Bacteria</taxon>
        <taxon>Pseudomonadati</taxon>
        <taxon>Pseudomonadota</taxon>
        <taxon>Alphaproteobacteria</taxon>
        <taxon>Rhodobacterales</taxon>
        <taxon>Roseobacteraceae</taxon>
        <taxon>Alloyangia</taxon>
    </lineage>
</organism>
<dbReference type="InterPro" id="IPR050204">
    <property type="entry name" value="AraC_XylS_family_regulators"/>
</dbReference>
<evidence type="ECO:0000256" key="2">
    <source>
        <dbReference type="ARBA" id="ARBA00023125"/>
    </source>
</evidence>
<evidence type="ECO:0000256" key="1">
    <source>
        <dbReference type="ARBA" id="ARBA00023015"/>
    </source>
</evidence>
<dbReference type="EMBL" id="CP123385">
    <property type="protein sequence ID" value="XCC96356.1"/>
    <property type="molecule type" value="Genomic_DNA"/>
</dbReference>
<keyword evidence="1" id="KW-0805">Transcription regulation</keyword>
<dbReference type="PANTHER" id="PTHR46796:SF14">
    <property type="entry name" value="TRANSCRIPTIONAL REGULATORY PROTEIN"/>
    <property type="match status" value="1"/>
</dbReference>
<dbReference type="PROSITE" id="PS01124">
    <property type="entry name" value="HTH_ARAC_FAMILY_2"/>
    <property type="match status" value="1"/>
</dbReference>
<accession>A0AAU8ANK4</accession>